<organism evidence="1 2">
    <name type="scientific">Streptomyces formicae</name>
    <dbReference type="NCBI Taxonomy" id="1616117"/>
    <lineage>
        <taxon>Bacteria</taxon>
        <taxon>Bacillati</taxon>
        <taxon>Actinomycetota</taxon>
        <taxon>Actinomycetes</taxon>
        <taxon>Kitasatosporales</taxon>
        <taxon>Streptomycetaceae</taxon>
        <taxon>Streptomyces</taxon>
    </lineage>
</organism>
<protein>
    <submittedName>
        <fullName evidence="1">Uncharacterized protein</fullName>
    </submittedName>
</protein>
<dbReference type="EMBL" id="CP071872">
    <property type="protein sequence ID" value="UNM12356.1"/>
    <property type="molecule type" value="Genomic_DNA"/>
</dbReference>
<evidence type="ECO:0000313" key="1">
    <source>
        <dbReference type="EMBL" id="UNM12356.1"/>
    </source>
</evidence>
<sequence>MSKYNVDLMLAVREQITSHPETHRQVMWGRRTECGTTYCIAGWAAVLSGQKLLWEGYAGASTETWWLDDGRGNVLTTIESYAREALGLSDEEAGDLFAFDLPEPKALQRLDALIEKGKNQP</sequence>
<evidence type="ECO:0000313" key="2">
    <source>
        <dbReference type="Proteomes" id="UP000828924"/>
    </source>
</evidence>
<dbReference type="RefSeq" id="WP_242330964.1">
    <property type="nucleotide sequence ID" value="NZ_CP071872.1"/>
</dbReference>
<gene>
    <name evidence="1" type="ORF">J4032_13125</name>
</gene>
<dbReference type="Proteomes" id="UP000828924">
    <property type="component" value="Chromosome"/>
</dbReference>
<reference evidence="1 2" key="1">
    <citation type="submission" date="2021-03" db="EMBL/GenBank/DDBJ databases">
        <title>Complete genome of Streptomyces formicae strain 1H-GS9 (DSM 100524).</title>
        <authorList>
            <person name="Atanasov K.E."/>
            <person name="Altabella T."/>
            <person name="Ferrer A."/>
        </authorList>
    </citation>
    <scope>NUCLEOTIDE SEQUENCE [LARGE SCALE GENOMIC DNA]</scope>
    <source>
        <strain evidence="1 2">1H-GS9</strain>
    </source>
</reference>
<proteinExistence type="predicted"/>
<name>A0ABY3WL85_9ACTN</name>
<accession>A0ABY3WL85</accession>
<keyword evidence="2" id="KW-1185">Reference proteome</keyword>